<keyword evidence="1" id="KW-0472">Membrane</keyword>
<dbReference type="Gene3D" id="2.160.20.80">
    <property type="entry name" value="E3 ubiquitin-protein ligase SopA"/>
    <property type="match status" value="1"/>
</dbReference>
<name>A0A1B8TPW8_9FLAO</name>
<accession>A0A1B8TPW8</accession>
<dbReference type="Pfam" id="PF00805">
    <property type="entry name" value="Pentapeptide"/>
    <property type="match status" value="2"/>
</dbReference>
<feature type="transmembrane region" description="Helical" evidence="1">
    <location>
        <begin position="82"/>
        <end position="102"/>
    </location>
</feature>
<dbReference type="InterPro" id="IPR051082">
    <property type="entry name" value="Pentapeptide-BTB/POZ_domain"/>
</dbReference>
<dbReference type="AlphaFoldDB" id="A0A1B8TPW8"/>
<reference evidence="3" key="1">
    <citation type="submission" date="2016-02" db="EMBL/GenBank/DDBJ databases">
        <title>Paenibacillus sp. LPB0068, isolated from Crassostrea gigas.</title>
        <authorList>
            <person name="Shin S.-K."/>
            <person name="Yi H."/>
        </authorList>
    </citation>
    <scope>NUCLEOTIDE SEQUENCE [LARGE SCALE GENOMIC DNA]</scope>
    <source>
        <strain evidence="3">KCTC 23969</strain>
    </source>
</reference>
<keyword evidence="1" id="KW-1133">Transmembrane helix</keyword>
<dbReference type="Proteomes" id="UP000092612">
    <property type="component" value="Unassembled WGS sequence"/>
</dbReference>
<keyword evidence="3" id="KW-1185">Reference proteome</keyword>
<dbReference type="SUPFAM" id="SSF141571">
    <property type="entry name" value="Pentapeptide repeat-like"/>
    <property type="match status" value="1"/>
</dbReference>
<dbReference type="EMBL" id="LSFL01000042">
    <property type="protein sequence ID" value="OBY61671.1"/>
    <property type="molecule type" value="Genomic_DNA"/>
</dbReference>
<dbReference type="OrthoDB" id="1419611at2"/>
<evidence type="ECO:0008006" key="4">
    <source>
        <dbReference type="Google" id="ProtNLM"/>
    </source>
</evidence>
<protein>
    <recommendedName>
        <fullName evidence="4">Pentapeptide repeat-containing protein</fullName>
    </recommendedName>
</protein>
<comment type="caution">
    <text evidence="2">The sequence shown here is derived from an EMBL/GenBank/DDBJ whole genome shotgun (WGS) entry which is preliminary data.</text>
</comment>
<dbReference type="KEGG" id="prn:BW723_11180"/>
<dbReference type="InterPro" id="IPR001646">
    <property type="entry name" value="5peptide_repeat"/>
</dbReference>
<evidence type="ECO:0000313" key="3">
    <source>
        <dbReference type="Proteomes" id="UP000092612"/>
    </source>
</evidence>
<dbReference type="PANTHER" id="PTHR14136:SF17">
    <property type="entry name" value="BTB_POZ DOMAIN-CONTAINING PROTEIN KCTD9"/>
    <property type="match status" value="1"/>
</dbReference>
<keyword evidence="1" id="KW-0812">Transmembrane</keyword>
<proteinExistence type="predicted"/>
<evidence type="ECO:0000256" key="1">
    <source>
        <dbReference type="SAM" id="Phobius"/>
    </source>
</evidence>
<sequence length="349" mass="39868">MSDKIKELERENLILKERLATLENSTPSKKKRWQFFIKFTATFIAGKKLKTSIYNSIQEFNEQKRISLQTTSDLIASIVKRLTRIGVVALLFALLPTTLMIYQNSLLKKQNKKIQEQTHLAEASRRSAQMFIMGDILSDINTELETKKDKKLSKTLVSRIVGLSRAMKPYRYLVDDKLIEKSISPERGQLLITLFKSDLNPAFFEDQILQESDFTQAELKGANLYKVILRAINLKNADLSDATLVNIDARRAIFENANLKNADLGYANLSDAVLRNANLTKAILLKTKLTKADFTNAILDSAVVDNLNWINYIKDDLHLKGAEQLYKNYKVDSVYSKVFDKKVPTVLRR</sequence>
<organism evidence="2 3">
    <name type="scientific">Polaribacter reichenbachii</name>
    <dbReference type="NCBI Taxonomy" id="996801"/>
    <lineage>
        <taxon>Bacteria</taxon>
        <taxon>Pseudomonadati</taxon>
        <taxon>Bacteroidota</taxon>
        <taxon>Flavobacteriia</taxon>
        <taxon>Flavobacteriales</taxon>
        <taxon>Flavobacteriaceae</taxon>
    </lineage>
</organism>
<dbReference type="STRING" id="996801.BW723_11180"/>
<gene>
    <name evidence="2" type="ORF">LPB301_16585</name>
</gene>
<dbReference type="RefSeq" id="WP_068364837.1">
    <property type="nucleotide sequence ID" value="NZ_CP019337.1"/>
</dbReference>
<dbReference type="PANTHER" id="PTHR14136">
    <property type="entry name" value="BTB_POZ DOMAIN-CONTAINING PROTEIN KCTD9"/>
    <property type="match status" value="1"/>
</dbReference>
<evidence type="ECO:0000313" key="2">
    <source>
        <dbReference type="EMBL" id="OBY61671.1"/>
    </source>
</evidence>